<proteinExistence type="predicted"/>
<organism evidence="2 3">
    <name type="scientific">Gluconobacter roseus NBRC 3990</name>
    <dbReference type="NCBI Taxonomy" id="1307950"/>
    <lineage>
        <taxon>Bacteria</taxon>
        <taxon>Pseudomonadati</taxon>
        <taxon>Pseudomonadota</taxon>
        <taxon>Alphaproteobacteria</taxon>
        <taxon>Acetobacterales</taxon>
        <taxon>Acetobacteraceae</taxon>
        <taxon>Gluconobacter</taxon>
    </lineage>
</organism>
<dbReference type="AlphaFoldDB" id="A0A4Y3MFB2"/>
<dbReference type="InterPro" id="IPR050445">
    <property type="entry name" value="Bact_polysacc_biosynth/exp"/>
</dbReference>
<reference evidence="2 3" key="1">
    <citation type="submission" date="2019-06" db="EMBL/GenBank/DDBJ databases">
        <title>Whole genome shotgun sequence of Gluconobacter roseus NBRC 3990.</title>
        <authorList>
            <person name="Hosoyama A."/>
            <person name="Uohara A."/>
            <person name="Ohji S."/>
            <person name="Ichikawa N."/>
        </authorList>
    </citation>
    <scope>NUCLEOTIDE SEQUENCE [LARGE SCALE GENOMIC DNA]</scope>
    <source>
        <strain evidence="2 3">NBRC 3990</strain>
    </source>
</reference>
<dbReference type="EMBL" id="BJLY01000008">
    <property type="protein sequence ID" value="GEB05089.1"/>
    <property type="molecule type" value="Genomic_DNA"/>
</dbReference>
<keyword evidence="1" id="KW-0812">Transmembrane</keyword>
<feature type="transmembrane region" description="Helical" evidence="1">
    <location>
        <begin position="362"/>
        <end position="383"/>
    </location>
</feature>
<dbReference type="PANTHER" id="PTHR32309">
    <property type="entry name" value="TYROSINE-PROTEIN KINASE"/>
    <property type="match status" value="1"/>
</dbReference>
<dbReference type="GO" id="GO:0005886">
    <property type="term" value="C:plasma membrane"/>
    <property type="evidence" value="ECO:0007669"/>
    <property type="project" value="TreeGrafter"/>
</dbReference>
<evidence type="ECO:0000313" key="2">
    <source>
        <dbReference type="EMBL" id="GEB05089.1"/>
    </source>
</evidence>
<dbReference type="RefSeq" id="WP_231489986.1">
    <property type="nucleotide sequence ID" value="NZ_BAQZ01000005.1"/>
</dbReference>
<keyword evidence="3" id="KW-1185">Reference proteome</keyword>
<dbReference type="PANTHER" id="PTHR32309:SF13">
    <property type="entry name" value="FERRIC ENTEROBACTIN TRANSPORT PROTEIN FEPE"/>
    <property type="match status" value="1"/>
</dbReference>
<keyword evidence="1" id="KW-1133">Transmembrane helix</keyword>
<sequence length="389" mass="43521">MNRVSLGFENDSMAGGQKISYRINRAAAWIWRRSVFLSVVILPTALACVYYGLIASPQYQSEAEFVVRGQASQSPGMLAGLLTAGASGGTEDTYVVQEYVTSRDAAQLMLRTQHLAEVFNRPDTDALARYPNFYSGRTFEHFYSYYQRHVKAELDTTTGLSTLDVRTFRAADSQRIATALISAAEQLVNEMNERQRENTISASRKERDLALEKLRKLSGEIDTYRNETSMLDPQRQSQPLLTDIAGLETMKMATRVQLAQLEHSTPDSPLIPVLKRRIISLDQEIARSSSRVTGGQESFVPKISGYDDLLFQRQLLEREVSAADAALDAARIQADRQQLYLEEVVKPNRPDYAAYPRTFTNIAIVFATMLALYLMGALLVAGAREHKSV</sequence>
<protein>
    <submittedName>
        <fullName evidence="2">Capsule polysaccharide export protein</fullName>
    </submittedName>
</protein>
<gene>
    <name evidence="2" type="primary">wcbD</name>
    <name evidence="2" type="ORF">GRO01_26650</name>
</gene>
<dbReference type="Proteomes" id="UP000320772">
    <property type="component" value="Unassembled WGS sequence"/>
</dbReference>
<keyword evidence="1" id="KW-0472">Membrane</keyword>
<comment type="caution">
    <text evidence="2">The sequence shown here is derived from an EMBL/GenBank/DDBJ whole genome shotgun (WGS) entry which is preliminary data.</text>
</comment>
<dbReference type="STRING" id="586239.AD943_00150"/>
<accession>A0A4Y3MFB2</accession>
<dbReference type="GO" id="GO:0004713">
    <property type="term" value="F:protein tyrosine kinase activity"/>
    <property type="evidence" value="ECO:0007669"/>
    <property type="project" value="TreeGrafter"/>
</dbReference>
<evidence type="ECO:0000313" key="3">
    <source>
        <dbReference type="Proteomes" id="UP000320772"/>
    </source>
</evidence>
<feature type="transmembrane region" description="Helical" evidence="1">
    <location>
        <begin position="35"/>
        <end position="53"/>
    </location>
</feature>
<evidence type="ECO:0000256" key="1">
    <source>
        <dbReference type="SAM" id="Phobius"/>
    </source>
</evidence>
<name>A0A4Y3MFB2_9PROT</name>